<evidence type="ECO:0000256" key="1">
    <source>
        <dbReference type="SAM" id="MobiDB-lite"/>
    </source>
</evidence>
<dbReference type="Proteomes" id="UP001275084">
    <property type="component" value="Unassembled WGS sequence"/>
</dbReference>
<proteinExistence type="predicted"/>
<protein>
    <submittedName>
        <fullName evidence="2">Uncharacterized protein</fullName>
    </submittedName>
</protein>
<dbReference type="EMBL" id="JAUIQD010000007">
    <property type="protein sequence ID" value="KAK3343763.1"/>
    <property type="molecule type" value="Genomic_DNA"/>
</dbReference>
<organism evidence="2 3">
    <name type="scientific">Lasiosphaeria hispida</name>
    <dbReference type="NCBI Taxonomy" id="260671"/>
    <lineage>
        <taxon>Eukaryota</taxon>
        <taxon>Fungi</taxon>
        <taxon>Dikarya</taxon>
        <taxon>Ascomycota</taxon>
        <taxon>Pezizomycotina</taxon>
        <taxon>Sordariomycetes</taxon>
        <taxon>Sordariomycetidae</taxon>
        <taxon>Sordariales</taxon>
        <taxon>Lasiosphaeriaceae</taxon>
        <taxon>Lasiosphaeria</taxon>
    </lineage>
</organism>
<reference evidence="2" key="1">
    <citation type="journal article" date="2023" name="Mol. Phylogenet. Evol.">
        <title>Genome-scale phylogeny and comparative genomics of the fungal order Sordariales.</title>
        <authorList>
            <person name="Hensen N."/>
            <person name="Bonometti L."/>
            <person name="Westerberg I."/>
            <person name="Brannstrom I.O."/>
            <person name="Guillou S."/>
            <person name="Cros-Aarteil S."/>
            <person name="Calhoun S."/>
            <person name="Haridas S."/>
            <person name="Kuo A."/>
            <person name="Mondo S."/>
            <person name="Pangilinan J."/>
            <person name="Riley R."/>
            <person name="LaButti K."/>
            <person name="Andreopoulos B."/>
            <person name="Lipzen A."/>
            <person name="Chen C."/>
            <person name="Yan M."/>
            <person name="Daum C."/>
            <person name="Ng V."/>
            <person name="Clum A."/>
            <person name="Steindorff A."/>
            <person name="Ohm R.A."/>
            <person name="Martin F."/>
            <person name="Silar P."/>
            <person name="Natvig D.O."/>
            <person name="Lalanne C."/>
            <person name="Gautier V."/>
            <person name="Ament-Velasquez S.L."/>
            <person name="Kruys A."/>
            <person name="Hutchinson M.I."/>
            <person name="Powell A.J."/>
            <person name="Barry K."/>
            <person name="Miller A.N."/>
            <person name="Grigoriev I.V."/>
            <person name="Debuchy R."/>
            <person name="Gladieux P."/>
            <person name="Hiltunen Thoren M."/>
            <person name="Johannesson H."/>
        </authorList>
    </citation>
    <scope>NUCLEOTIDE SEQUENCE</scope>
    <source>
        <strain evidence="2">CBS 955.72</strain>
    </source>
</reference>
<name>A0AAJ0H932_9PEZI</name>
<accession>A0AAJ0H932</accession>
<dbReference type="AlphaFoldDB" id="A0AAJ0H932"/>
<comment type="caution">
    <text evidence="2">The sequence shown here is derived from an EMBL/GenBank/DDBJ whole genome shotgun (WGS) entry which is preliminary data.</text>
</comment>
<evidence type="ECO:0000313" key="2">
    <source>
        <dbReference type="EMBL" id="KAK3343763.1"/>
    </source>
</evidence>
<reference evidence="2" key="2">
    <citation type="submission" date="2023-06" db="EMBL/GenBank/DDBJ databases">
        <authorList>
            <consortium name="Lawrence Berkeley National Laboratory"/>
            <person name="Haridas S."/>
            <person name="Hensen N."/>
            <person name="Bonometti L."/>
            <person name="Westerberg I."/>
            <person name="Brannstrom I.O."/>
            <person name="Guillou S."/>
            <person name="Cros-Aarteil S."/>
            <person name="Calhoun S."/>
            <person name="Kuo A."/>
            <person name="Mondo S."/>
            <person name="Pangilinan J."/>
            <person name="Riley R."/>
            <person name="Labutti K."/>
            <person name="Andreopoulos B."/>
            <person name="Lipzen A."/>
            <person name="Chen C."/>
            <person name="Yanf M."/>
            <person name="Daum C."/>
            <person name="Ng V."/>
            <person name="Clum A."/>
            <person name="Steindorff A."/>
            <person name="Ohm R."/>
            <person name="Martin F."/>
            <person name="Silar P."/>
            <person name="Natvig D."/>
            <person name="Lalanne C."/>
            <person name="Gautier V."/>
            <person name="Ament-Velasquez S.L."/>
            <person name="Kruys A."/>
            <person name="Hutchinson M.I."/>
            <person name="Powell A.J."/>
            <person name="Barry K."/>
            <person name="Miller A.N."/>
            <person name="Grigoriev I.V."/>
            <person name="Debuchy R."/>
            <person name="Gladieux P."/>
            <person name="Thoren M.H."/>
            <person name="Johannesson H."/>
        </authorList>
    </citation>
    <scope>NUCLEOTIDE SEQUENCE</scope>
    <source>
        <strain evidence="2">CBS 955.72</strain>
    </source>
</reference>
<feature type="compositionally biased region" description="Basic and acidic residues" evidence="1">
    <location>
        <begin position="167"/>
        <end position="177"/>
    </location>
</feature>
<sequence>MFVNGRQCERVCAASHLRPPAKRGGQTAARGPDVCAFSELVARQPTSHSLCQMRLVWTSFGGVLDQTMPNNGLSVCELSMGSCAGSDGAASIVSMPAQQPRANNRQYWDLMGRCLPRLARPGTGKLEMPRVVPGPTCCSSCTFGRRTNWRSAPSAPSLPHTGIRAAAEQDRQADHESAFPSPLPKTATAGARSLELRVSGVELRARQVHAPLAPRLTRSPAMMGHD</sequence>
<gene>
    <name evidence="2" type="ORF">B0T25DRAFT_306687</name>
</gene>
<evidence type="ECO:0000313" key="3">
    <source>
        <dbReference type="Proteomes" id="UP001275084"/>
    </source>
</evidence>
<keyword evidence="3" id="KW-1185">Reference proteome</keyword>
<feature type="region of interest" description="Disordered" evidence="1">
    <location>
        <begin position="165"/>
        <end position="188"/>
    </location>
</feature>